<reference evidence="3 4" key="1">
    <citation type="submission" date="2015-04" db="EMBL/GenBank/DDBJ databases">
        <title>Complete genome sequence of Schizopora paradoxa KUC8140, a cosmopolitan wood degrader in East Asia.</title>
        <authorList>
            <consortium name="DOE Joint Genome Institute"/>
            <person name="Min B."/>
            <person name="Park H."/>
            <person name="Jang Y."/>
            <person name="Kim J.-J."/>
            <person name="Kim K.H."/>
            <person name="Pangilinan J."/>
            <person name="Lipzen A."/>
            <person name="Riley R."/>
            <person name="Grigoriev I.V."/>
            <person name="Spatafora J.W."/>
            <person name="Choi I.-G."/>
        </authorList>
    </citation>
    <scope>NUCLEOTIDE SEQUENCE [LARGE SCALE GENOMIC DNA]</scope>
    <source>
        <strain evidence="3 4">KUC8140</strain>
    </source>
</reference>
<organism evidence="3 4">
    <name type="scientific">Schizopora paradoxa</name>
    <dbReference type="NCBI Taxonomy" id="27342"/>
    <lineage>
        <taxon>Eukaryota</taxon>
        <taxon>Fungi</taxon>
        <taxon>Dikarya</taxon>
        <taxon>Basidiomycota</taxon>
        <taxon>Agaricomycotina</taxon>
        <taxon>Agaricomycetes</taxon>
        <taxon>Hymenochaetales</taxon>
        <taxon>Schizoporaceae</taxon>
        <taxon>Schizopora</taxon>
    </lineage>
</organism>
<dbReference type="STRING" id="27342.A0A0H2R6G4"/>
<dbReference type="SUPFAM" id="SSF46934">
    <property type="entry name" value="UBA-like"/>
    <property type="match status" value="1"/>
</dbReference>
<dbReference type="SUPFAM" id="SSF46565">
    <property type="entry name" value="Chaperone J-domain"/>
    <property type="match status" value="1"/>
</dbReference>
<evidence type="ECO:0000313" key="4">
    <source>
        <dbReference type="Proteomes" id="UP000053477"/>
    </source>
</evidence>
<feature type="compositionally biased region" description="Basic and acidic residues" evidence="1">
    <location>
        <begin position="207"/>
        <end position="218"/>
    </location>
</feature>
<dbReference type="GO" id="GO:0031982">
    <property type="term" value="C:vesicle"/>
    <property type="evidence" value="ECO:0007669"/>
    <property type="project" value="TreeGrafter"/>
</dbReference>
<evidence type="ECO:0000259" key="2">
    <source>
        <dbReference type="PROSITE" id="PS50030"/>
    </source>
</evidence>
<feature type="region of interest" description="Disordered" evidence="1">
    <location>
        <begin position="419"/>
        <end position="487"/>
    </location>
</feature>
<dbReference type="PROSITE" id="PS50030">
    <property type="entry name" value="UBA"/>
    <property type="match status" value="1"/>
</dbReference>
<dbReference type="AlphaFoldDB" id="A0A0H2R6G4"/>
<name>A0A0H2R6G4_9AGAM</name>
<dbReference type="GO" id="GO:0005737">
    <property type="term" value="C:cytoplasm"/>
    <property type="evidence" value="ECO:0007669"/>
    <property type="project" value="TreeGrafter"/>
</dbReference>
<dbReference type="InterPro" id="IPR036869">
    <property type="entry name" value="J_dom_sf"/>
</dbReference>
<proteinExistence type="predicted"/>
<dbReference type="InterPro" id="IPR011990">
    <property type="entry name" value="TPR-like_helical_dom_sf"/>
</dbReference>
<dbReference type="OrthoDB" id="1717591at2759"/>
<feature type="compositionally biased region" description="Low complexity" evidence="1">
    <location>
        <begin position="878"/>
        <end position="891"/>
    </location>
</feature>
<protein>
    <recommendedName>
        <fullName evidence="2">UBA domain-containing protein</fullName>
    </recommendedName>
</protein>
<dbReference type="PANTHER" id="PTHR23172:SF19">
    <property type="entry name" value="J DOMAIN-CONTAINING PROTEIN"/>
    <property type="match status" value="1"/>
</dbReference>
<dbReference type="InterPro" id="IPR019734">
    <property type="entry name" value="TPR_rpt"/>
</dbReference>
<dbReference type="GO" id="GO:0030276">
    <property type="term" value="F:clathrin binding"/>
    <property type="evidence" value="ECO:0007669"/>
    <property type="project" value="TreeGrafter"/>
</dbReference>
<dbReference type="GO" id="GO:0072583">
    <property type="term" value="P:clathrin-dependent endocytosis"/>
    <property type="evidence" value="ECO:0007669"/>
    <property type="project" value="TreeGrafter"/>
</dbReference>
<feature type="compositionally biased region" description="Low complexity" evidence="1">
    <location>
        <begin position="51"/>
        <end position="75"/>
    </location>
</feature>
<feature type="compositionally biased region" description="Low complexity" evidence="1">
    <location>
        <begin position="193"/>
        <end position="206"/>
    </location>
</feature>
<dbReference type="PANTHER" id="PTHR23172">
    <property type="entry name" value="AUXILIN/CYCLIN G-ASSOCIATED KINASE-RELATED"/>
    <property type="match status" value="1"/>
</dbReference>
<dbReference type="Gene3D" id="1.10.287.110">
    <property type="entry name" value="DnaJ domain"/>
    <property type="match status" value="1"/>
</dbReference>
<feature type="compositionally biased region" description="Low complexity" evidence="1">
    <location>
        <begin position="356"/>
        <end position="377"/>
    </location>
</feature>
<feature type="region of interest" description="Disordered" evidence="1">
    <location>
        <begin position="527"/>
        <end position="716"/>
    </location>
</feature>
<dbReference type="Gene3D" id="1.10.8.10">
    <property type="entry name" value="DNA helicase RuvA subunit, C-terminal domain"/>
    <property type="match status" value="1"/>
</dbReference>
<feature type="compositionally biased region" description="Gly residues" evidence="1">
    <location>
        <begin position="560"/>
        <end position="570"/>
    </location>
</feature>
<dbReference type="SMART" id="SM00165">
    <property type="entry name" value="UBA"/>
    <property type="match status" value="1"/>
</dbReference>
<dbReference type="InParanoid" id="A0A0H2R6G4"/>
<feature type="compositionally biased region" description="Polar residues" evidence="1">
    <location>
        <begin position="76"/>
        <end position="93"/>
    </location>
</feature>
<feature type="region of interest" description="Disordered" evidence="1">
    <location>
        <begin position="1"/>
        <end position="105"/>
    </location>
</feature>
<accession>A0A0H2R6G4</accession>
<feature type="region of interest" description="Disordered" evidence="1">
    <location>
        <begin position="871"/>
        <end position="937"/>
    </location>
</feature>
<dbReference type="InterPro" id="IPR015940">
    <property type="entry name" value="UBA"/>
</dbReference>
<feature type="region of interest" description="Disordered" evidence="1">
    <location>
        <begin position="120"/>
        <end position="389"/>
    </location>
</feature>
<dbReference type="InterPro" id="IPR009060">
    <property type="entry name" value="UBA-like_sf"/>
</dbReference>
<feature type="compositionally biased region" description="Low complexity" evidence="1">
    <location>
        <begin position="132"/>
        <end position="145"/>
    </location>
</feature>
<sequence length="1062" mass="110936">MPSDSFADLWNSSAPSSSSAASTKPQTLASQSSASLSTLNSNGGGGGGSRPGSRLDAFSLLAATTSSSSSPKPSSQTGSRAITPSLSTSKQQPLSATKGAGGSAGSDAFSSLLGSTFAARKDASSSMSLADRQQQQAQRSQTASTLSTGSKGDGVWDGLDMLGSSSSAKTSTAKAHQHVEEDEDDWGFGLGVPTSKSATAPATAKSAIDEPQPRKASEDNDLFDFLSSSDSRPSVQRSSPPQPQAPPQLDRSESLTFDPFEKFNVAPSLPQTTSTSTSTLQSAAGQTSNDDNNNDPGDFDFGDREYRERGADGGQGYGDDGDDDEILGILGSKPSSSRRRAGEAGLDINERPSPLPRSSLPTTTGTRTTKNSGTSSSSPPPHIIGQIVEMGFSPQQARVALAATETGVDVQLALEMLLSNGVGGSGGEDSSPPSAPSSQQQRERERTRPRPSRHGSQRQEQDRTQTPSGAPGGTGAGTSGVDLQEKADKLLAQASELGMNVFSRAGALWKEGKARAQRVYEEGIAANANANAASGTSSPTPDSGAGRRRGAQMGEQQSGSAGGGGSGGGRPKWMTGEGEFGDELELENHANANGGGFRDHDDDEDGGVGAAVPQEPPIPPPRRQPKPKETETINLFGADEPTTYVSPARRRGAGAASSSSKSSTTHPPSAPSSQRQPPPPPPRQTQQPQRRAPTPPTPSRPLITASPASLTSSNSHKTKGTELFKLGRYAEAVSAYTAALAPLPEKHLLRVPILNNRALARMRCGEYGGARGDCDEVLEIIGSDYRPENDITNNGRGNRGGEAEGANVDLREGWLKARRRRAEASEARERWGEALGDWEVLAGCAWKGVGAGVRREALAGVGRCKKGLAVANDSSEASKVSTKGTGTTSVSEDFDILATPSPSPQAPASSNTKSDSNSNLTMTTKPKPKPKPIPLSPRAQSTIASAVAAARHASQLEEAEALARHSLKDRVDSRLLSWKAGKEGNLRALLATLDSVLWEELGWVRCGMHELVTERQVKVRYTRAIGKVHPDKLNAANTTLEQRMIANGVFGALNEAWVAHKG</sequence>
<dbReference type="Proteomes" id="UP000053477">
    <property type="component" value="Unassembled WGS sequence"/>
</dbReference>
<dbReference type="Gene3D" id="1.25.40.10">
    <property type="entry name" value="Tetratricopeptide repeat domain"/>
    <property type="match status" value="1"/>
</dbReference>
<dbReference type="GO" id="GO:0072318">
    <property type="term" value="P:clathrin coat disassembly"/>
    <property type="evidence" value="ECO:0007669"/>
    <property type="project" value="TreeGrafter"/>
</dbReference>
<feature type="compositionally biased region" description="Basic and acidic residues" evidence="1">
    <location>
        <begin position="301"/>
        <end position="311"/>
    </location>
</feature>
<dbReference type="SUPFAM" id="SSF48452">
    <property type="entry name" value="TPR-like"/>
    <property type="match status" value="1"/>
</dbReference>
<dbReference type="SMART" id="SM00028">
    <property type="entry name" value="TPR"/>
    <property type="match status" value="2"/>
</dbReference>
<feature type="compositionally biased region" description="Polar residues" evidence="1">
    <location>
        <begin position="911"/>
        <end position="924"/>
    </location>
</feature>
<feature type="compositionally biased region" description="Low complexity" evidence="1">
    <location>
        <begin position="223"/>
        <end position="239"/>
    </location>
</feature>
<feature type="compositionally biased region" description="Low complexity" evidence="1">
    <location>
        <begin position="266"/>
        <end position="296"/>
    </location>
</feature>
<gene>
    <name evidence="3" type="ORF">SCHPADRAFT_1002045</name>
</gene>
<feature type="compositionally biased region" description="Low complexity" evidence="1">
    <location>
        <begin position="653"/>
        <end position="675"/>
    </location>
</feature>
<feature type="compositionally biased region" description="Low complexity" evidence="1">
    <location>
        <begin position="12"/>
        <end position="41"/>
    </location>
</feature>
<feature type="compositionally biased region" description="Low complexity" evidence="1">
    <location>
        <begin position="428"/>
        <end position="440"/>
    </location>
</feature>
<evidence type="ECO:0000256" key="1">
    <source>
        <dbReference type="SAM" id="MobiDB-lite"/>
    </source>
</evidence>
<evidence type="ECO:0000313" key="3">
    <source>
        <dbReference type="EMBL" id="KLO06917.1"/>
    </source>
</evidence>
<feature type="compositionally biased region" description="Low complexity" evidence="1">
    <location>
        <begin position="164"/>
        <end position="174"/>
    </location>
</feature>
<feature type="domain" description="UBA" evidence="2">
    <location>
        <begin position="378"/>
        <end position="420"/>
    </location>
</feature>
<keyword evidence="4" id="KW-1185">Reference proteome</keyword>
<feature type="compositionally biased region" description="Polar residues" evidence="1">
    <location>
        <begin position="706"/>
        <end position="715"/>
    </location>
</feature>
<dbReference type="EMBL" id="KQ086173">
    <property type="protein sequence ID" value="KLO06917.1"/>
    <property type="molecule type" value="Genomic_DNA"/>
</dbReference>